<dbReference type="InterPro" id="IPR050469">
    <property type="entry name" value="Diguanylate_Cyclase"/>
</dbReference>
<evidence type="ECO:0000256" key="4">
    <source>
        <dbReference type="ARBA" id="ARBA00022989"/>
    </source>
</evidence>
<dbReference type="EC" id="3.1.4.52" evidence="8"/>
<dbReference type="InterPro" id="IPR029787">
    <property type="entry name" value="Nucleotide_cyclase"/>
</dbReference>
<dbReference type="PANTHER" id="PTHR45138">
    <property type="entry name" value="REGULATORY COMPONENTS OF SENSORY TRANSDUCTION SYSTEM"/>
    <property type="match status" value="1"/>
</dbReference>
<keyword evidence="3 6" id="KW-0812">Transmembrane</keyword>
<dbReference type="RefSeq" id="WP_069159393.1">
    <property type="nucleotide sequence ID" value="NZ_DBFYTC010000019.1"/>
</dbReference>
<evidence type="ECO:0000256" key="5">
    <source>
        <dbReference type="ARBA" id="ARBA00023136"/>
    </source>
</evidence>
<dbReference type="GO" id="GO:0052621">
    <property type="term" value="F:diguanylate cyclase activity"/>
    <property type="evidence" value="ECO:0007669"/>
    <property type="project" value="TreeGrafter"/>
</dbReference>
<keyword evidence="8" id="KW-0378">Hydrolase</keyword>
<dbReference type="GO" id="GO:0071111">
    <property type="term" value="F:cyclic-guanylate-specific phosphodiesterase activity"/>
    <property type="evidence" value="ECO:0007669"/>
    <property type="project" value="UniProtKB-EC"/>
</dbReference>
<dbReference type="Pfam" id="PF02743">
    <property type="entry name" value="dCache_1"/>
    <property type="match status" value="1"/>
</dbReference>
<feature type="domain" description="GGDEF" evidence="7">
    <location>
        <begin position="505"/>
        <end position="637"/>
    </location>
</feature>
<proteinExistence type="predicted"/>
<feature type="transmembrane region" description="Helical" evidence="6">
    <location>
        <begin position="12"/>
        <end position="30"/>
    </location>
</feature>
<evidence type="ECO:0000313" key="8">
    <source>
        <dbReference type="EMBL" id="ODM02835.1"/>
    </source>
</evidence>
<gene>
    <name evidence="8" type="primary">gmr_7</name>
    <name evidence="8" type="ORF">BEH84_06066</name>
</gene>
<protein>
    <submittedName>
        <fullName evidence="8">Cyclic di-GMP phosphodiesterase Gmr</fullName>
        <ecNumber evidence="8">3.1.4.52</ecNumber>
    </submittedName>
</protein>
<dbReference type="NCBIfam" id="TIGR00254">
    <property type="entry name" value="GGDEF"/>
    <property type="match status" value="1"/>
</dbReference>
<dbReference type="AlphaFoldDB" id="A0A1E3A255"/>
<keyword evidence="5 6" id="KW-0472">Membrane</keyword>
<organism evidence="8 9">
    <name type="scientific">Eisenbergiella tayi</name>
    <dbReference type="NCBI Taxonomy" id="1432052"/>
    <lineage>
        <taxon>Bacteria</taxon>
        <taxon>Bacillati</taxon>
        <taxon>Bacillota</taxon>
        <taxon>Clostridia</taxon>
        <taxon>Lachnospirales</taxon>
        <taxon>Lachnospiraceae</taxon>
        <taxon>Eisenbergiella</taxon>
    </lineage>
</organism>
<keyword evidence="2" id="KW-1003">Cell membrane</keyword>
<dbReference type="InterPro" id="IPR033479">
    <property type="entry name" value="dCache_1"/>
</dbReference>
<dbReference type="GeneID" id="93304598"/>
<name>A0A1E3A255_9FIRM</name>
<dbReference type="InterPro" id="IPR000160">
    <property type="entry name" value="GGDEF_dom"/>
</dbReference>
<dbReference type="GO" id="GO:0005886">
    <property type="term" value="C:plasma membrane"/>
    <property type="evidence" value="ECO:0007669"/>
    <property type="project" value="UniProtKB-SubCell"/>
</dbReference>
<evidence type="ECO:0000256" key="3">
    <source>
        <dbReference type="ARBA" id="ARBA00022692"/>
    </source>
</evidence>
<evidence type="ECO:0000313" key="9">
    <source>
        <dbReference type="Proteomes" id="UP000095003"/>
    </source>
</evidence>
<dbReference type="PATRIC" id="fig|1432052.3.peg.6705"/>
<keyword evidence="4 6" id="KW-1133">Transmembrane helix</keyword>
<evidence type="ECO:0000259" key="7">
    <source>
        <dbReference type="PROSITE" id="PS50887"/>
    </source>
</evidence>
<comment type="subcellular location">
    <subcellularLocation>
        <location evidence="1">Cell membrane</location>
        <topology evidence="1">Multi-pass membrane protein</topology>
    </subcellularLocation>
</comment>
<dbReference type="PANTHER" id="PTHR45138:SF9">
    <property type="entry name" value="DIGUANYLATE CYCLASE DGCM-RELATED"/>
    <property type="match status" value="1"/>
</dbReference>
<sequence>MSKKNILIKTNILVCLIILAGFLLTAILSYRANYSSALENVEQITDLTSEGIYYQLSTIFTKPVNVSLTMANDSFLKNYLAGEAGRLEDDSYIEPLKEYLGAYQKKYGFDSVFLISTASGRYYNFQGLDRILTRNNPENVWYYAMLEDSEDYSLNVDNDEVVNANNDITIFVNCKIYDEKDNTIGIIGVGLRVDYLQTILREYQNDFDVNAYLINEQGMIEVSSEHSGYEHLNLFEENGLTDIRDELLGWKEEGTSKSLWSSGSAPSGKRAYVVARYIPEISWHLIVEQDPPSLIAKLRQQLYHTAVAIAAILLIILFVIGFVIGKFNKHILRLTQEKEEAFRKATEQLYDNIYELNITQNRAAGVSTQRYFESLGVPANTPYDKALRVIAEKQIKEEYREGYISMFSPENVMKNYRSNNTHLQYDFMISLDDSGYFWMRIDAYIYLCTEDHSIHMFTYRKNIDAEKRHELKTEKKIQTDEMTGLLNKTATRQHISAALTLNPEKKYAFFILDIDNFKQANDLHGHDFGDYVIIRFTDIMKSNFRNDDILGRIGGDEFVVFIPVNDMESTIAKAELLVSSLRQTCSYHSSSWNITSSIGIALYPDAGTDFDTLYKNADTALYESKRLGKNRYSFFRE</sequence>
<evidence type="ECO:0000256" key="1">
    <source>
        <dbReference type="ARBA" id="ARBA00004651"/>
    </source>
</evidence>
<dbReference type="CDD" id="cd01949">
    <property type="entry name" value="GGDEF"/>
    <property type="match status" value="1"/>
</dbReference>
<accession>A0A1E3A255</accession>
<feature type="transmembrane region" description="Helical" evidence="6">
    <location>
        <begin position="302"/>
        <end position="324"/>
    </location>
</feature>
<dbReference type="Gene3D" id="3.30.450.20">
    <property type="entry name" value="PAS domain"/>
    <property type="match status" value="1"/>
</dbReference>
<dbReference type="PROSITE" id="PS50887">
    <property type="entry name" value="GGDEF"/>
    <property type="match status" value="1"/>
</dbReference>
<dbReference type="SMART" id="SM00267">
    <property type="entry name" value="GGDEF"/>
    <property type="match status" value="1"/>
</dbReference>
<dbReference type="EMBL" id="MCGI01000008">
    <property type="protein sequence ID" value="ODM02835.1"/>
    <property type="molecule type" value="Genomic_DNA"/>
</dbReference>
<dbReference type="Pfam" id="PF00990">
    <property type="entry name" value="GGDEF"/>
    <property type="match status" value="1"/>
</dbReference>
<dbReference type="Proteomes" id="UP000095003">
    <property type="component" value="Unassembled WGS sequence"/>
</dbReference>
<dbReference type="InterPro" id="IPR043128">
    <property type="entry name" value="Rev_trsase/Diguanyl_cyclase"/>
</dbReference>
<evidence type="ECO:0000256" key="6">
    <source>
        <dbReference type="SAM" id="Phobius"/>
    </source>
</evidence>
<dbReference type="Gene3D" id="3.30.70.270">
    <property type="match status" value="1"/>
</dbReference>
<dbReference type="SUPFAM" id="SSF55073">
    <property type="entry name" value="Nucleotide cyclase"/>
    <property type="match status" value="1"/>
</dbReference>
<reference evidence="8 9" key="1">
    <citation type="submission" date="2016-07" db="EMBL/GenBank/DDBJ databases">
        <title>Characterization of isolates of Eisenbergiella tayi derived from blood cultures, using whole genome sequencing.</title>
        <authorList>
            <person name="Burdz T."/>
            <person name="Wiebe D."/>
            <person name="Huynh C."/>
            <person name="Bernard K."/>
        </authorList>
    </citation>
    <scope>NUCLEOTIDE SEQUENCE [LARGE SCALE GENOMIC DNA]</scope>
    <source>
        <strain evidence="8 9">NML 120489</strain>
    </source>
</reference>
<evidence type="ECO:0000256" key="2">
    <source>
        <dbReference type="ARBA" id="ARBA00022475"/>
    </source>
</evidence>
<comment type="caution">
    <text evidence="8">The sequence shown here is derived from an EMBL/GenBank/DDBJ whole genome shotgun (WGS) entry which is preliminary data.</text>
</comment>